<reference evidence="2 3" key="1">
    <citation type="journal article" date="2021" name="Sci. Rep.">
        <title>Chromosome anchoring in Senegalese sole (Solea senegalensis) reveals sex-associated markers and genome rearrangements in flatfish.</title>
        <authorList>
            <person name="Guerrero-Cozar I."/>
            <person name="Gomez-Garrido J."/>
            <person name="Berbel C."/>
            <person name="Martinez-Blanch J.F."/>
            <person name="Alioto T."/>
            <person name="Claros M.G."/>
            <person name="Gagnaire P.A."/>
            <person name="Manchado M."/>
        </authorList>
    </citation>
    <scope>NUCLEOTIDE SEQUENCE [LARGE SCALE GENOMIC DNA]</scope>
    <source>
        <strain evidence="2">Sse05_10M</strain>
    </source>
</reference>
<keyword evidence="3" id="KW-1185">Reference proteome</keyword>
<feature type="region of interest" description="Disordered" evidence="1">
    <location>
        <begin position="244"/>
        <end position="278"/>
    </location>
</feature>
<dbReference type="Proteomes" id="UP000693946">
    <property type="component" value="Linkage Group LG8"/>
</dbReference>
<accession>A0AAV6PWU8</accession>
<comment type="caution">
    <text evidence="2">The sequence shown here is derived from an EMBL/GenBank/DDBJ whole genome shotgun (WGS) entry which is preliminary data.</text>
</comment>
<dbReference type="EMBL" id="JAGKHQ010000020">
    <property type="protein sequence ID" value="KAG7479202.1"/>
    <property type="molecule type" value="Genomic_DNA"/>
</dbReference>
<evidence type="ECO:0000313" key="2">
    <source>
        <dbReference type="EMBL" id="KAG7479202.1"/>
    </source>
</evidence>
<organism evidence="2 3">
    <name type="scientific">Solea senegalensis</name>
    <name type="common">Senegalese sole</name>
    <dbReference type="NCBI Taxonomy" id="28829"/>
    <lineage>
        <taxon>Eukaryota</taxon>
        <taxon>Metazoa</taxon>
        <taxon>Chordata</taxon>
        <taxon>Craniata</taxon>
        <taxon>Vertebrata</taxon>
        <taxon>Euteleostomi</taxon>
        <taxon>Actinopterygii</taxon>
        <taxon>Neopterygii</taxon>
        <taxon>Teleostei</taxon>
        <taxon>Neoteleostei</taxon>
        <taxon>Acanthomorphata</taxon>
        <taxon>Carangaria</taxon>
        <taxon>Pleuronectiformes</taxon>
        <taxon>Pleuronectoidei</taxon>
        <taxon>Soleidae</taxon>
        <taxon>Solea</taxon>
    </lineage>
</organism>
<evidence type="ECO:0000256" key="1">
    <source>
        <dbReference type="SAM" id="MobiDB-lite"/>
    </source>
</evidence>
<sequence>MASAQEDKTNAEMKRRFCIYPQLSNLQQNERKVLSSTLTCICVHLFTDKWTACNKSYLGVTAHWINPKKITTTVTDKGSNFVKAFKMYQQVERDDEEDDEDEVTLTDISEAFSGDDDGDEDDTAITLPPHQRCASHALNLVSCTDIDKWLLSTPGIKAVYRSATTKCTGLWNKASRSTVTAETVHDVISKMFKTLQLKSGLHIQTDLPEAIVTAMKNKTCRGAGKRGCCPGCCDFAQVQTTLAADTGKEGQGQDKSTGRENGPRRPASRNICKRSQKIEDENEKREMRKCVNLEIGTIWGLVYKDTSENSLSLPLLQSAAPYRSFTSVERQLSCFGG</sequence>
<dbReference type="AlphaFoldDB" id="A0AAV6PWU8"/>
<dbReference type="PANTHER" id="PTHR47501">
    <property type="entry name" value="TRANSPOSASE-RELATED"/>
    <property type="match status" value="1"/>
</dbReference>
<protein>
    <submittedName>
        <fullName evidence="2">AC9 transposase</fullName>
    </submittedName>
</protein>
<gene>
    <name evidence="2" type="ORF">JOB18_020701</name>
</gene>
<name>A0AAV6PWU8_SOLSE</name>
<feature type="compositionally biased region" description="Basic and acidic residues" evidence="1">
    <location>
        <begin position="246"/>
        <end position="263"/>
    </location>
</feature>
<proteinExistence type="predicted"/>
<dbReference type="PANTHER" id="PTHR47501:SF7">
    <property type="entry name" value="TRANSPOSASE"/>
    <property type="match status" value="1"/>
</dbReference>
<evidence type="ECO:0000313" key="3">
    <source>
        <dbReference type="Proteomes" id="UP000693946"/>
    </source>
</evidence>